<dbReference type="Proteomes" id="UP000326837">
    <property type="component" value="Chromosome"/>
</dbReference>
<accession>A0A5K7X904</accession>
<protein>
    <recommendedName>
        <fullName evidence="1">Terminase large subunit-like ATPase domain-containing protein</fullName>
    </recommendedName>
</protein>
<feature type="domain" description="Terminase large subunit-like ATPase" evidence="1">
    <location>
        <begin position="64"/>
        <end position="194"/>
    </location>
</feature>
<dbReference type="InterPro" id="IPR046461">
    <property type="entry name" value="TerL_ATPase"/>
</dbReference>
<reference evidence="3" key="1">
    <citation type="submission" date="2019-10" db="EMBL/GenBank/DDBJ databases">
        <title>Lacipirellula parvula gen. nov., sp. nov., representing a lineage of planctomycetes widespread in freshwater anoxic habitats, and description of the family Lacipirellulaceae.</title>
        <authorList>
            <person name="Dedysh S.N."/>
            <person name="Kulichevskaya I.S."/>
            <person name="Beletsky A.V."/>
            <person name="Rakitin A.L."/>
            <person name="Mardanov A.V."/>
            <person name="Ivanova A.A."/>
            <person name="Saltykova V.X."/>
            <person name="Rijpstra W.I.C."/>
            <person name="Sinninghe Damste J.S."/>
            <person name="Ravin N.V."/>
        </authorList>
    </citation>
    <scope>NUCLEOTIDE SEQUENCE [LARGE SCALE GENOMIC DNA]</scope>
    <source>
        <strain evidence="3">PX69</strain>
    </source>
</reference>
<gene>
    <name evidence="2" type="ORF">PLANPX_1994</name>
</gene>
<dbReference type="InterPro" id="IPR027417">
    <property type="entry name" value="P-loop_NTPase"/>
</dbReference>
<dbReference type="Gene3D" id="3.30.420.240">
    <property type="match status" value="1"/>
</dbReference>
<organism evidence="2 3">
    <name type="scientific">Lacipirellula parvula</name>
    <dbReference type="NCBI Taxonomy" id="2650471"/>
    <lineage>
        <taxon>Bacteria</taxon>
        <taxon>Pseudomonadati</taxon>
        <taxon>Planctomycetota</taxon>
        <taxon>Planctomycetia</taxon>
        <taxon>Pirellulales</taxon>
        <taxon>Lacipirellulaceae</taxon>
        <taxon>Lacipirellula</taxon>
    </lineage>
</organism>
<evidence type="ECO:0000313" key="2">
    <source>
        <dbReference type="EMBL" id="BBO32382.1"/>
    </source>
</evidence>
<dbReference type="Gene3D" id="3.40.50.300">
    <property type="entry name" value="P-loop containing nucleotide triphosphate hydrolases"/>
    <property type="match status" value="1"/>
</dbReference>
<dbReference type="Pfam" id="PF03354">
    <property type="entry name" value="TerL_ATPase"/>
    <property type="match status" value="1"/>
</dbReference>
<evidence type="ECO:0000259" key="1">
    <source>
        <dbReference type="Pfam" id="PF03354"/>
    </source>
</evidence>
<proteinExistence type="predicted"/>
<keyword evidence="3" id="KW-1185">Reference proteome</keyword>
<dbReference type="RefSeq" id="WP_152098358.1">
    <property type="nucleotide sequence ID" value="NZ_AP021861.1"/>
</dbReference>
<name>A0A5K7X904_9BACT</name>
<evidence type="ECO:0000313" key="3">
    <source>
        <dbReference type="Proteomes" id="UP000326837"/>
    </source>
</evidence>
<dbReference type="EMBL" id="AP021861">
    <property type="protein sequence ID" value="BBO32382.1"/>
    <property type="molecule type" value="Genomic_DNA"/>
</dbReference>
<dbReference type="KEGG" id="lpav:PLANPX_1994"/>
<dbReference type="AlphaFoldDB" id="A0A5K7X904"/>
<sequence length="541" mass="60847">MNAAKLAKYAENPAAFRDDLLVDADGSVKRFGQIMDDWQREDFAAIDPGLMRCAGRSDSDTAVMRAYLERPRGHSKTTDLAVIVIWALMFATRPIKGYCFAADSEQAALLRNAIDVILRLNPWLAEVIEVQKLSVVNVHQTHPGFGASLTVSTSDVASSYGILPDLIIADELTHWLDSAEQLFGSLISSAAKRTGCLFVIISNAGFAETWQWKLRESIRNDEDWIFRRLDGPVASWMTEKTLAEQRRLLPGLAYNRLWLNEWSSAGGDALTKEDIAAAFKDDLQPMRGDERDYIFVAGLDLGLTRDCSAVVVLAVPEGGVAGKIRLAHQKQWRPTLGQKIDLIEVEQYILSLEKQYGLEFIGFDPWQAEHLAQTLEADSGHRRRNSRRLYGNQPWMREIPPVAANLRQQATLTIECFGDRRIQLYDCEPLRRDLNRLRVEEKSYGCRLTSPRDGDGHGDTFSAFALALLMAHEVAGVRPFQIRVLYNPTDNSPPPDPWSDFDRRRAEYEAEESRVRAMPNNRSFNDALNNGFVDLGGNLFG</sequence>